<dbReference type="KEGG" id="efe:EFER_1146"/>
<evidence type="ECO:0000313" key="2">
    <source>
        <dbReference type="EMBL" id="CAQ88674.1"/>
    </source>
</evidence>
<gene>
    <name evidence="2" type="primary">cbpM</name>
    <name evidence="2" type="ordered locus">EFER_1146</name>
</gene>
<name>B7LP18_ESCF3</name>
<protein>
    <submittedName>
        <fullName evidence="2">Modulator of CbpA co-chaperone</fullName>
    </submittedName>
</protein>
<accession>B7LP18</accession>
<dbReference type="Proteomes" id="UP000000745">
    <property type="component" value="Chromosome"/>
</dbReference>
<dbReference type="EMBL" id="CU928158">
    <property type="protein sequence ID" value="CAQ88674.1"/>
    <property type="molecule type" value="Genomic_DNA"/>
</dbReference>
<sequence length="106" mass="12100">MGESIMANVTVSFTITEFCLHTGVSEDDLYEIVGLGVVEPADYNETTWIFDDHAATVVRRAVRLRRELALDWPGIAVALTLLDDIAHLRQENRQLRHRLSRFINHP</sequence>
<dbReference type="AlphaFoldDB" id="B7LP18"/>
<evidence type="ECO:0000313" key="3">
    <source>
        <dbReference type="Proteomes" id="UP000000745"/>
    </source>
</evidence>
<dbReference type="Pfam" id="PF13591">
    <property type="entry name" value="MerR_2"/>
    <property type="match status" value="1"/>
</dbReference>
<keyword evidence="1" id="KW-0175">Coiled coil</keyword>
<dbReference type="Gene3D" id="1.10.1660.10">
    <property type="match status" value="1"/>
</dbReference>
<feature type="coiled-coil region" evidence="1">
    <location>
        <begin position="78"/>
        <end position="105"/>
    </location>
</feature>
<proteinExistence type="predicted"/>
<reference evidence="3" key="1">
    <citation type="journal article" date="2009" name="PLoS Genet.">
        <title>Organised genome dynamics in the Escherichia coli species results in highly diverse adaptive paths.</title>
        <authorList>
            <person name="Touchon M."/>
            <person name="Hoede C."/>
            <person name="Tenaillon O."/>
            <person name="Barbe V."/>
            <person name="Baeriswyl S."/>
            <person name="Bidet P."/>
            <person name="Bingen E."/>
            <person name="Bonacorsi S."/>
            <person name="Bouchier C."/>
            <person name="Bouvet O."/>
            <person name="Calteau A."/>
            <person name="Chiapello H."/>
            <person name="Clermont O."/>
            <person name="Cruveiller S."/>
            <person name="Danchin A."/>
            <person name="Diard M."/>
            <person name="Dossat C."/>
            <person name="Karoui M.E."/>
            <person name="Frapy E."/>
            <person name="Garry L."/>
            <person name="Ghigo J.M."/>
            <person name="Gilles A.M."/>
            <person name="Johnson J."/>
            <person name="Le Bouguenec C."/>
            <person name="Lescat M."/>
            <person name="Mangenot S."/>
            <person name="Martinez-Jehanne V."/>
            <person name="Matic I."/>
            <person name="Nassif X."/>
            <person name="Oztas S."/>
            <person name="Petit M.A."/>
            <person name="Pichon C."/>
            <person name="Rouy Z."/>
            <person name="Ruf C.S."/>
            <person name="Schneider D."/>
            <person name="Tourret J."/>
            <person name="Vacherie B."/>
            <person name="Vallenet D."/>
            <person name="Medigue C."/>
            <person name="Rocha E.P.C."/>
            <person name="Denamur E."/>
        </authorList>
    </citation>
    <scope>NUCLEOTIDE SEQUENCE [LARGE SCALE GENOMIC DNA]</scope>
    <source>
        <strain evidence="3">ATCC 35469 / DSM 13698 / BCRC 15582 / CCUG 18766 / IAM 14443 / JCM 21226 / LMG 7866 / NBRC 102419 / NCTC 12128 / CDC 0568-73</strain>
    </source>
</reference>
<dbReference type="HOGENOM" id="CLU_144710_3_1_6"/>
<dbReference type="NCBIfam" id="NF007617">
    <property type="entry name" value="PRK10265.1"/>
    <property type="match status" value="1"/>
</dbReference>
<keyword evidence="3" id="KW-1185">Reference proteome</keyword>
<evidence type="ECO:0000256" key="1">
    <source>
        <dbReference type="SAM" id="Coils"/>
    </source>
</evidence>
<organism evidence="2 3">
    <name type="scientific">Escherichia fergusonii (strain ATCC 35469 / DSM 13698 / CCUG 18766 / IAM 14443 / JCM 21226 / LMG 7866 / NBRC 102419 / NCTC 12128 / CDC 0568-73)</name>
    <dbReference type="NCBI Taxonomy" id="585054"/>
    <lineage>
        <taxon>Bacteria</taxon>
        <taxon>Pseudomonadati</taxon>
        <taxon>Pseudomonadota</taxon>
        <taxon>Gammaproteobacteria</taxon>
        <taxon>Enterobacterales</taxon>
        <taxon>Enterobacteriaceae</taxon>
        <taxon>Escherichia</taxon>
    </lineage>
</organism>